<dbReference type="AlphaFoldDB" id="A0A075UX97"/>
<dbReference type="SUPFAM" id="SSF89957">
    <property type="entry name" value="MTH1187/YkoF-like"/>
    <property type="match status" value="1"/>
</dbReference>
<gene>
    <name evidence="3" type="ORF">AJAP_09710</name>
</gene>
<evidence type="ECO:0000313" key="3">
    <source>
        <dbReference type="EMBL" id="AIG74840.1"/>
    </source>
</evidence>
<dbReference type="KEGG" id="aja:AJAP_09710"/>
<dbReference type="EMBL" id="CP008953">
    <property type="protein sequence ID" value="AIG74840.1"/>
    <property type="molecule type" value="Genomic_DNA"/>
</dbReference>
<dbReference type="eggNOG" id="COG2964">
    <property type="taxonomic scope" value="Bacteria"/>
</dbReference>
<feature type="domain" description="Transcriptional regulator DauR-like HTH" evidence="2">
    <location>
        <begin position="120"/>
        <end position="181"/>
    </location>
</feature>
<name>A0A075UX97_9PSEU</name>
<feature type="region of interest" description="Disordered" evidence="1">
    <location>
        <begin position="36"/>
        <end position="55"/>
    </location>
</feature>
<proteinExistence type="predicted"/>
<dbReference type="Pfam" id="PF13309">
    <property type="entry name" value="HTH_22"/>
    <property type="match status" value="1"/>
</dbReference>
<dbReference type="Proteomes" id="UP000028492">
    <property type="component" value="Chromosome"/>
</dbReference>
<keyword evidence="4" id="KW-1185">Reference proteome</keyword>
<reference evidence="3 4" key="1">
    <citation type="journal article" date="2014" name="J. Biotechnol.">
        <title>Complete genome sequence of the actinobacterium Amycolatopsis japonica MG417-CF17(T) (=DSM 44213T) producing (S,S)-N,N'-ethylenediaminedisuccinic acid.</title>
        <authorList>
            <person name="Stegmann E."/>
            <person name="Albersmeier A."/>
            <person name="Spohn M."/>
            <person name="Gert H."/>
            <person name="Weber T."/>
            <person name="Wohlleben W."/>
            <person name="Kalinowski J."/>
            <person name="Ruckert C."/>
        </authorList>
    </citation>
    <scope>NUCLEOTIDE SEQUENCE [LARGE SCALE GENOMIC DNA]</scope>
    <source>
        <strain evidence="4">MG417-CF17 (DSM 44213)</strain>
    </source>
</reference>
<organism evidence="3 4">
    <name type="scientific">Amycolatopsis japonica</name>
    <dbReference type="NCBI Taxonomy" id="208439"/>
    <lineage>
        <taxon>Bacteria</taxon>
        <taxon>Bacillati</taxon>
        <taxon>Actinomycetota</taxon>
        <taxon>Actinomycetes</taxon>
        <taxon>Pseudonocardiales</taxon>
        <taxon>Pseudonocardiaceae</taxon>
        <taxon>Amycolatopsis</taxon>
        <taxon>Amycolatopsis japonica group</taxon>
    </lineage>
</organism>
<dbReference type="STRING" id="208439.AJAP_09710"/>
<sequence>MESRFRTPTLTPATLLVNEPKRRYLRLVQLEAEFTSEPFHGEGPPPEHAVKARDTAEGAGLSADFGPLGTLVRGDADTLLDALPAIARAALDGGATRVTLQLRQVGDDTAEPAVELHSALARLIGDVERELGGKLDTLDRAAKQRAVRLLKERGAFGLRKSVSTVAEALGVTRFTVYNYLNRDQD</sequence>
<dbReference type="InterPro" id="IPR039446">
    <property type="entry name" value="DauR-like"/>
</dbReference>
<evidence type="ECO:0000259" key="2">
    <source>
        <dbReference type="Pfam" id="PF13309"/>
    </source>
</evidence>
<dbReference type="InterPro" id="IPR029756">
    <property type="entry name" value="MTH1187/YkoF-like"/>
</dbReference>
<dbReference type="PANTHER" id="PTHR35568:SF1">
    <property type="entry name" value="TRANSCRIPTIONAL REGULATOR DAUR"/>
    <property type="match status" value="1"/>
</dbReference>
<protein>
    <recommendedName>
        <fullName evidence="2">Transcriptional regulator DauR-like HTH domain-containing protein</fullName>
    </recommendedName>
</protein>
<accession>A0A075UX97</accession>
<evidence type="ECO:0000313" key="4">
    <source>
        <dbReference type="Proteomes" id="UP000028492"/>
    </source>
</evidence>
<evidence type="ECO:0000256" key="1">
    <source>
        <dbReference type="SAM" id="MobiDB-lite"/>
    </source>
</evidence>
<dbReference type="HOGENOM" id="CLU_142060_0_0_11"/>
<dbReference type="PANTHER" id="PTHR35568">
    <property type="entry name" value="TRANSCRIPTIONAL REGULATOR DAUR"/>
    <property type="match status" value="1"/>
</dbReference>
<dbReference type="InterPro" id="IPR039445">
    <property type="entry name" value="DauR-like_HTH"/>
</dbReference>